<keyword evidence="3" id="KW-1185">Reference proteome</keyword>
<comment type="caution">
    <text evidence="2">The sequence shown here is derived from an EMBL/GenBank/DDBJ whole genome shotgun (WGS) entry which is preliminary data.</text>
</comment>
<evidence type="ECO:0000313" key="2">
    <source>
        <dbReference type="EMBL" id="GGL26285.1"/>
    </source>
</evidence>
<name>A0A917VX68_9NOCA</name>
<protein>
    <submittedName>
        <fullName evidence="2">Uncharacterized protein</fullName>
    </submittedName>
</protein>
<accession>A0A917VX68</accession>
<feature type="region of interest" description="Disordered" evidence="1">
    <location>
        <begin position="1"/>
        <end position="32"/>
    </location>
</feature>
<evidence type="ECO:0000313" key="3">
    <source>
        <dbReference type="Proteomes" id="UP000638263"/>
    </source>
</evidence>
<reference evidence="2" key="1">
    <citation type="journal article" date="2014" name="Int. J. Syst. Evol. Microbiol.">
        <title>Complete genome sequence of Corynebacterium casei LMG S-19264T (=DSM 44701T), isolated from a smear-ripened cheese.</title>
        <authorList>
            <consortium name="US DOE Joint Genome Institute (JGI-PGF)"/>
            <person name="Walter F."/>
            <person name="Albersmeier A."/>
            <person name="Kalinowski J."/>
            <person name="Ruckert C."/>
        </authorList>
    </citation>
    <scope>NUCLEOTIDE SEQUENCE</scope>
    <source>
        <strain evidence="2">CGMCC 4.3508</strain>
    </source>
</reference>
<evidence type="ECO:0000256" key="1">
    <source>
        <dbReference type="SAM" id="MobiDB-lite"/>
    </source>
</evidence>
<gene>
    <name evidence="2" type="ORF">GCM10011588_46350</name>
</gene>
<reference evidence="2" key="2">
    <citation type="submission" date="2020-09" db="EMBL/GenBank/DDBJ databases">
        <authorList>
            <person name="Sun Q."/>
            <person name="Zhou Y."/>
        </authorList>
    </citation>
    <scope>NUCLEOTIDE SEQUENCE</scope>
    <source>
        <strain evidence="2">CGMCC 4.3508</strain>
    </source>
</reference>
<dbReference type="EMBL" id="BMMH01000010">
    <property type="protein sequence ID" value="GGL26285.1"/>
    <property type="molecule type" value="Genomic_DNA"/>
</dbReference>
<dbReference type="Proteomes" id="UP000638263">
    <property type="component" value="Unassembled WGS sequence"/>
</dbReference>
<proteinExistence type="predicted"/>
<dbReference type="AlphaFoldDB" id="A0A917VX68"/>
<organism evidence="2 3">
    <name type="scientific">Nocardia jinanensis</name>
    <dbReference type="NCBI Taxonomy" id="382504"/>
    <lineage>
        <taxon>Bacteria</taxon>
        <taxon>Bacillati</taxon>
        <taxon>Actinomycetota</taxon>
        <taxon>Actinomycetes</taxon>
        <taxon>Mycobacteriales</taxon>
        <taxon>Nocardiaceae</taxon>
        <taxon>Nocardia</taxon>
    </lineage>
</organism>
<sequence length="94" mass="10091">MTVEIQASFSNTGSLNPQESAATAGSISQNTQRRACAGSRLMLSRVSPVTLVDTALLSLQLSDSSTLTPHHSFLDSQNMRSSEPASFRVTMIFD</sequence>